<dbReference type="GO" id="GO:0019509">
    <property type="term" value="P:L-methionine salvage from methylthioadenosine"/>
    <property type="evidence" value="ECO:0007669"/>
    <property type="project" value="UniProtKB-UniRule"/>
</dbReference>
<dbReference type="SUPFAM" id="SSF56112">
    <property type="entry name" value="Protein kinase-like (PK-like)"/>
    <property type="match status" value="1"/>
</dbReference>
<evidence type="ECO:0000259" key="8">
    <source>
        <dbReference type="Pfam" id="PF01636"/>
    </source>
</evidence>
<dbReference type="EMBL" id="CP034437">
    <property type="protein sequence ID" value="AZN40198.1"/>
    <property type="molecule type" value="Genomic_DNA"/>
</dbReference>
<dbReference type="PANTHER" id="PTHR34273:SF2">
    <property type="entry name" value="METHYLTHIORIBOSE KINASE"/>
    <property type="match status" value="1"/>
</dbReference>
<dbReference type="PIRSF" id="PIRSF031134">
    <property type="entry name" value="MTRK"/>
    <property type="match status" value="1"/>
</dbReference>
<feature type="binding site" evidence="7">
    <location>
        <position position="346"/>
    </location>
    <ligand>
        <name>substrate</name>
    </ligand>
</feature>
<sequence>MTTYHPLNEAEAIEIARTLDGVFTPGAELSCREIGDGNLNLVFHISDPASGSSIIMKQALPYAKVVGESWPLTLDRARIESEALILEGKLAPGLVPAVYLYDKELALTVMEDLSDHVIMRQGLINGGRYPLFADHISTFLAQSLFYTSDLGHNQQEKKLRMASFINPELCKITEDLIFDAPYTNADTNSFENAIRDEAEALWNDGELHLEVALLREKFLTQSQALLHGDLHTGSIFITTESTKVIDPEFAYYGPMGFDIGAVIANLLLNYAAREGRDSIESQREEYRAYLIDTIKDVWSQFHSKFLALWDAHGVDRLAAAAPGYKENYMQRLLQDTIGYAGCKMVRRIVGLAHVADIDKIEDAAARERAQRLALRIGKSLIKQGRQAASIDELIDTALSASTAVKA</sequence>
<proteinExistence type="inferred from homology"/>
<dbReference type="InterPro" id="IPR011009">
    <property type="entry name" value="Kinase-like_dom_sf"/>
</dbReference>
<protein>
    <recommendedName>
        <fullName evidence="7">Methylthioribose kinase</fullName>
        <shortName evidence="7">MTR kinase</shortName>
        <ecNumber evidence="7">2.7.1.100</ecNumber>
    </recommendedName>
</protein>
<keyword evidence="5 7" id="KW-0418">Kinase</keyword>
<keyword evidence="10" id="KW-1185">Reference proteome</keyword>
<feature type="binding site" evidence="7">
    <location>
        <position position="40"/>
    </location>
    <ligand>
        <name>ATP</name>
        <dbReference type="ChEBI" id="CHEBI:30616"/>
    </ligand>
</feature>
<comment type="similarity">
    <text evidence="1 7">Belongs to the methylthioribose kinase family.</text>
</comment>
<evidence type="ECO:0000256" key="7">
    <source>
        <dbReference type="HAMAP-Rule" id="MF_01683"/>
    </source>
</evidence>
<dbReference type="HAMAP" id="MF_01683">
    <property type="entry name" value="Salvage_MtnK"/>
    <property type="match status" value="1"/>
</dbReference>
<feature type="binding site" evidence="7">
    <location>
        <begin position="246"/>
        <end position="248"/>
    </location>
    <ligand>
        <name>ATP</name>
        <dbReference type="ChEBI" id="CHEBI:30616"/>
    </ligand>
</feature>
<gene>
    <name evidence="7" type="primary">mtnK</name>
    <name evidence="9" type="ORF">EJC50_11445</name>
</gene>
<accession>A0A3Q8X694</accession>
<dbReference type="InterPro" id="IPR002575">
    <property type="entry name" value="Aminoglycoside_PTrfase"/>
</dbReference>
<evidence type="ECO:0000256" key="3">
    <source>
        <dbReference type="ARBA" id="ARBA00022679"/>
    </source>
</evidence>
<evidence type="ECO:0000313" key="9">
    <source>
        <dbReference type="EMBL" id="AZN40198.1"/>
    </source>
</evidence>
<keyword evidence="3 7" id="KW-0808">Transferase</keyword>
<feature type="binding site" evidence="7">
    <location>
        <position position="57"/>
    </location>
    <ligand>
        <name>ATP</name>
        <dbReference type="ChEBI" id="CHEBI:30616"/>
    </ligand>
</feature>
<keyword evidence="4 7" id="KW-0547">Nucleotide-binding</keyword>
<evidence type="ECO:0000256" key="6">
    <source>
        <dbReference type="ARBA" id="ARBA00022840"/>
    </source>
</evidence>
<reference evidence="10" key="1">
    <citation type="submission" date="2018-12" db="EMBL/GenBank/DDBJ databases">
        <title>Genome sequence of Peanibacillus sp.</title>
        <authorList>
            <person name="Subramani G."/>
            <person name="Srinivasan S."/>
            <person name="Kim M.K."/>
        </authorList>
    </citation>
    <scope>NUCLEOTIDE SEQUENCE [LARGE SCALE GENOMIC DNA]</scope>
    <source>
        <strain evidence="10">18JY67-1</strain>
    </source>
</reference>
<evidence type="ECO:0000256" key="2">
    <source>
        <dbReference type="ARBA" id="ARBA00011738"/>
    </source>
</evidence>
<name>A0A3Q8X694_9BACL</name>
<evidence type="ECO:0000256" key="5">
    <source>
        <dbReference type="ARBA" id="ARBA00022777"/>
    </source>
</evidence>
<comment type="catalytic activity">
    <reaction evidence="7">
        <text>5-(methylsulfanyl)-D-ribose + ATP = 5-(methylsulfanyl)-alpha-D-ribose 1-phosphate + ADP + H(+)</text>
        <dbReference type="Rhea" id="RHEA:22312"/>
        <dbReference type="ChEBI" id="CHEBI:15378"/>
        <dbReference type="ChEBI" id="CHEBI:30616"/>
        <dbReference type="ChEBI" id="CHEBI:58533"/>
        <dbReference type="ChEBI" id="CHEBI:78440"/>
        <dbReference type="ChEBI" id="CHEBI:456216"/>
        <dbReference type="EC" id="2.7.1.100"/>
    </reaction>
</comment>
<keyword evidence="7" id="KW-0028">Amino-acid biosynthesis</keyword>
<dbReference type="KEGG" id="palb:EJC50_11445"/>
<organism evidence="9 10">
    <name type="scientific">Paenibacillus albus</name>
    <dbReference type="NCBI Taxonomy" id="2495582"/>
    <lineage>
        <taxon>Bacteria</taxon>
        <taxon>Bacillati</taxon>
        <taxon>Bacillota</taxon>
        <taxon>Bacilli</taxon>
        <taxon>Bacillales</taxon>
        <taxon>Paenibacillaceae</taxon>
        <taxon>Paenibacillus</taxon>
    </lineage>
</organism>
<evidence type="ECO:0000256" key="4">
    <source>
        <dbReference type="ARBA" id="ARBA00022741"/>
    </source>
</evidence>
<dbReference type="RefSeq" id="WP_126015434.1">
    <property type="nucleotide sequence ID" value="NZ_CP034437.1"/>
</dbReference>
<dbReference type="EC" id="2.7.1.100" evidence="7"/>
<dbReference type="UniPathway" id="UPA00904">
    <property type="reaction ID" value="UER00872"/>
</dbReference>
<dbReference type="Gene3D" id="3.90.1200.10">
    <property type="match status" value="1"/>
</dbReference>
<feature type="binding site" evidence="7">
    <location>
        <position position="229"/>
    </location>
    <ligand>
        <name>substrate</name>
    </ligand>
</feature>
<comment type="pathway">
    <text evidence="7">Amino-acid biosynthesis; L-methionine biosynthesis via salvage pathway; S-methyl-5-thio-alpha-D-ribose 1-phosphate from S-methyl-5'-thioadenosine (hydrolase route): step 2/2.</text>
</comment>
<dbReference type="GO" id="GO:0046522">
    <property type="term" value="F:S-methyl-5-thioribose kinase activity"/>
    <property type="evidence" value="ECO:0007669"/>
    <property type="project" value="UniProtKB-UniRule"/>
</dbReference>
<dbReference type="InterPro" id="IPR009212">
    <property type="entry name" value="Methylthioribose_kinase"/>
</dbReference>
<comment type="function">
    <text evidence="7">Catalyzes the phosphorylation of methylthioribose into methylthioribose-1-phosphate.</text>
</comment>
<dbReference type="Proteomes" id="UP000272528">
    <property type="component" value="Chromosome"/>
</dbReference>
<feature type="domain" description="Aminoglycoside phosphotransferase" evidence="8">
    <location>
        <begin position="31"/>
        <end position="269"/>
    </location>
</feature>
<dbReference type="AlphaFoldDB" id="A0A3Q8X694"/>
<dbReference type="OrthoDB" id="9777791at2"/>
<evidence type="ECO:0000313" key="10">
    <source>
        <dbReference type="Proteomes" id="UP000272528"/>
    </source>
</evidence>
<feature type="binding site" evidence="7">
    <location>
        <begin position="111"/>
        <end position="113"/>
    </location>
    <ligand>
        <name>ATP</name>
        <dbReference type="ChEBI" id="CHEBI:30616"/>
    </ligand>
</feature>
<keyword evidence="7" id="KW-0486">Methionine biosynthesis</keyword>
<dbReference type="PANTHER" id="PTHR34273">
    <property type="entry name" value="METHYLTHIORIBOSE KINASE"/>
    <property type="match status" value="1"/>
</dbReference>
<keyword evidence="6 7" id="KW-0067">ATP-binding</keyword>
<dbReference type="Pfam" id="PF01636">
    <property type="entry name" value="APH"/>
    <property type="match status" value="1"/>
</dbReference>
<dbReference type="Gene3D" id="3.30.200.20">
    <property type="entry name" value="Phosphorylase Kinase, domain 1"/>
    <property type="match status" value="1"/>
</dbReference>
<dbReference type="NCBIfam" id="TIGR01767">
    <property type="entry name" value="MTRK"/>
    <property type="match status" value="1"/>
</dbReference>
<evidence type="ECO:0000256" key="1">
    <source>
        <dbReference type="ARBA" id="ARBA00010165"/>
    </source>
</evidence>
<comment type="subunit">
    <text evidence="2 7">Homodimer.</text>
</comment>
<dbReference type="GO" id="GO:0005524">
    <property type="term" value="F:ATP binding"/>
    <property type="evidence" value="ECO:0007669"/>
    <property type="project" value="UniProtKB-UniRule"/>
</dbReference>